<sequence length="52" mass="6018">MRKKERARRLADYVIADAGARRRHAARRADVESAENRGISWGKPVVSRGKWR</sequence>
<name>A0ABR4R0Q4_9BORD</name>
<protein>
    <submittedName>
        <fullName evidence="1">Uncharacterized protein</fullName>
    </submittedName>
</protein>
<accession>A0ABR4R0Q4</accession>
<comment type="caution">
    <text evidence="1">The sequence shown here is derived from an EMBL/GenBank/DDBJ whole genome shotgun (WGS) entry which is preliminary data.</text>
</comment>
<reference evidence="1 2" key="1">
    <citation type="submission" date="2014-03" db="EMBL/GenBank/DDBJ databases">
        <title>Genome sequence of Bordetella hinzii.</title>
        <authorList>
            <person name="Register K."/>
            <person name="Harvill E."/>
            <person name="Goodfield L.L."/>
            <person name="Ivanov Y.V."/>
            <person name="Meyer J.A."/>
            <person name="Muse S.J."/>
            <person name="Jacobs N."/>
            <person name="Bendor L."/>
            <person name="Smallridge W.E."/>
            <person name="Brinkac L.M."/>
            <person name="Sanka R."/>
            <person name="Kim M."/>
            <person name="Losada L."/>
        </authorList>
    </citation>
    <scope>NUCLEOTIDE SEQUENCE [LARGE SCALE GENOMIC DNA]</scope>
    <source>
        <strain evidence="1 2">OH87 BAL007II</strain>
    </source>
</reference>
<dbReference type="EMBL" id="JHEM01000014">
    <property type="protein sequence ID" value="KCB24198.1"/>
    <property type="molecule type" value="Genomic_DNA"/>
</dbReference>
<dbReference type="Proteomes" id="UP000025748">
    <property type="component" value="Unassembled WGS sequence"/>
</dbReference>
<evidence type="ECO:0000313" key="2">
    <source>
        <dbReference type="Proteomes" id="UP000025748"/>
    </source>
</evidence>
<evidence type="ECO:0000313" key="1">
    <source>
        <dbReference type="EMBL" id="KCB24198.1"/>
    </source>
</evidence>
<gene>
    <name evidence="1" type="ORF">L544_2191</name>
</gene>
<proteinExistence type="predicted"/>
<organism evidence="1 2">
    <name type="scientific">Bordetella hinzii OH87 BAL007II</name>
    <dbReference type="NCBI Taxonomy" id="1331262"/>
    <lineage>
        <taxon>Bacteria</taxon>
        <taxon>Pseudomonadati</taxon>
        <taxon>Pseudomonadota</taxon>
        <taxon>Betaproteobacteria</taxon>
        <taxon>Burkholderiales</taxon>
        <taxon>Alcaligenaceae</taxon>
        <taxon>Bordetella</taxon>
    </lineage>
</organism>
<keyword evidence="2" id="KW-1185">Reference proteome</keyword>